<dbReference type="OrthoDB" id="5918411at2"/>
<comment type="caution">
    <text evidence="1">The sequence shown here is derived from an EMBL/GenBank/DDBJ whole genome shotgun (WGS) entry which is preliminary data.</text>
</comment>
<protein>
    <recommendedName>
        <fullName evidence="3">Nucleotidyltransferase</fullName>
    </recommendedName>
</protein>
<dbReference type="AlphaFoldDB" id="A0A0W0VWF8"/>
<name>A0A0W0VWF8_9GAMM</name>
<proteinExistence type="predicted"/>
<accession>A0A0W0VWF8</accession>
<evidence type="ECO:0000313" key="2">
    <source>
        <dbReference type="Proteomes" id="UP000054908"/>
    </source>
</evidence>
<sequence>MTSSLENRWNNFSDNDIELFALINKIARDNDCSYFLIGAKARDMLLDYFGKKAELRKTLDTDIALCCRNWQEFYKIKSAFVNDSYFTVDEKFEPRIISTKYGCLDIVPFGEINEHDSNLKWPPDYDIKLSLIGFEDTFKHAIDITIRDITIKVASPLGFALLKLFAWGDRRAQKDASDIAYIIANYFDLGNENRLYEENQDLLDENFDYTLSGCRLLGRDLNNSSRETCNHLKDFFDSDELTNGLALSISRDQYNYQEASRMLQMIKQGFLD</sequence>
<organism evidence="1 2">
    <name type="scientific">Legionella maceachernii</name>
    <dbReference type="NCBI Taxonomy" id="466"/>
    <lineage>
        <taxon>Bacteria</taxon>
        <taxon>Pseudomonadati</taxon>
        <taxon>Pseudomonadota</taxon>
        <taxon>Gammaproteobacteria</taxon>
        <taxon>Legionellales</taxon>
        <taxon>Legionellaceae</taxon>
        <taxon>Legionella</taxon>
    </lineage>
</organism>
<dbReference type="STRING" id="466.Lmac_2731"/>
<dbReference type="RefSeq" id="WP_058453409.1">
    <property type="nucleotide sequence ID" value="NZ_CAAAIB010000001.1"/>
</dbReference>
<dbReference type="InterPro" id="IPR014942">
    <property type="entry name" value="AbiEii"/>
</dbReference>
<dbReference type="Proteomes" id="UP000054908">
    <property type="component" value="Unassembled WGS sequence"/>
</dbReference>
<dbReference type="EMBL" id="LNYL01000050">
    <property type="protein sequence ID" value="KTD24644.1"/>
    <property type="molecule type" value="Genomic_DNA"/>
</dbReference>
<dbReference type="PATRIC" id="fig|466.6.peg.2916"/>
<evidence type="ECO:0000313" key="1">
    <source>
        <dbReference type="EMBL" id="KTD24644.1"/>
    </source>
</evidence>
<dbReference type="Pfam" id="PF08843">
    <property type="entry name" value="AbiEii"/>
    <property type="match status" value="1"/>
</dbReference>
<keyword evidence="2" id="KW-1185">Reference proteome</keyword>
<reference evidence="1 2" key="1">
    <citation type="submission" date="2015-11" db="EMBL/GenBank/DDBJ databases">
        <title>Genomic analysis of 38 Legionella species identifies large and diverse effector repertoires.</title>
        <authorList>
            <person name="Burstein D."/>
            <person name="Amaro F."/>
            <person name="Zusman T."/>
            <person name="Lifshitz Z."/>
            <person name="Cohen O."/>
            <person name="Gilbert J.A."/>
            <person name="Pupko T."/>
            <person name="Shuman H.A."/>
            <person name="Segal G."/>
        </authorList>
    </citation>
    <scope>NUCLEOTIDE SEQUENCE [LARGE SCALE GENOMIC DNA]</scope>
    <source>
        <strain evidence="1 2">PX-1-G2-E2</strain>
    </source>
</reference>
<gene>
    <name evidence="1" type="ORF">Lmac_2731</name>
</gene>
<evidence type="ECO:0008006" key="3">
    <source>
        <dbReference type="Google" id="ProtNLM"/>
    </source>
</evidence>